<dbReference type="EMBL" id="KZ824967">
    <property type="protein sequence ID" value="RAH68395.1"/>
    <property type="molecule type" value="Genomic_DNA"/>
</dbReference>
<gene>
    <name evidence="1" type="ORF">BO66DRAFT_128724</name>
</gene>
<reference evidence="1" key="1">
    <citation type="submission" date="2018-02" db="EMBL/GenBank/DDBJ databases">
        <title>The genomes of Aspergillus section Nigri reveals drivers in fungal speciation.</title>
        <authorList>
            <consortium name="DOE Joint Genome Institute"/>
            <person name="Vesth T.C."/>
            <person name="Nybo J."/>
            <person name="Theobald S."/>
            <person name="Brandl J."/>
            <person name="Frisvad J.C."/>
            <person name="Nielsen K.F."/>
            <person name="Lyhne E.K."/>
            <person name="Kogle M.E."/>
            <person name="Kuo A."/>
            <person name="Riley R."/>
            <person name="Clum A."/>
            <person name="Nolan M."/>
            <person name="Lipzen A."/>
            <person name="Salamov A."/>
            <person name="Henrissat B."/>
            <person name="Wiebenga A."/>
            <person name="De vries R.P."/>
            <person name="Grigoriev I.V."/>
            <person name="Mortensen U.H."/>
            <person name="Andersen M.R."/>
            <person name="Baker S.E."/>
        </authorList>
    </citation>
    <scope>NUCLEOTIDE SEQUENCE</scope>
    <source>
        <strain evidence="1">CBS 121060</strain>
    </source>
</reference>
<sequence>MVEVGLLVWGQCALLSNAWGLGELAMLVGKCLARWDYHVIVTPNAQPVRLRALYTKLCLNALRNGNGRTTCRFPRHIGVDCLSRRAPSQTATILCSVDRTR</sequence>
<name>A0ACD1H4E8_9EURO</name>
<dbReference type="Proteomes" id="UP000249661">
    <property type="component" value="Unassembled WGS sequence"/>
</dbReference>
<keyword evidence="2" id="KW-1185">Reference proteome</keyword>
<organism evidence="1 2">
    <name type="scientific">Aspergillus aculeatinus CBS 121060</name>
    <dbReference type="NCBI Taxonomy" id="1448322"/>
    <lineage>
        <taxon>Eukaryota</taxon>
        <taxon>Fungi</taxon>
        <taxon>Dikarya</taxon>
        <taxon>Ascomycota</taxon>
        <taxon>Pezizomycotina</taxon>
        <taxon>Eurotiomycetes</taxon>
        <taxon>Eurotiomycetidae</taxon>
        <taxon>Eurotiales</taxon>
        <taxon>Aspergillaceae</taxon>
        <taxon>Aspergillus</taxon>
        <taxon>Aspergillus subgen. Circumdati</taxon>
    </lineage>
</organism>
<evidence type="ECO:0000313" key="1">
    <source>
        <dbReference type="EMBL" id="RAH68395.1"/>
    </source>
</evidence>
<protein>
    <submittedName>
        <fullName evidence="1">Uncharacterized protein</fullName>
    </submittedName>
</protein>
<accession>A0ACD1H4E8</accession>
<evidence type="ECO:0000313" key="2">
    <source>
        <dbReference type="Proteomes" id="UP000249661"/>
    </source>
</evidence>
<proteinExistence type="predicted"/>